<evidence type="ECO:0000256" key="10">
    <source>
        <dbReference type="ARBA" id="ARBA00023209"/>
    </source>
</evidence>
<evidence type="ECO:0000259" key="15">
    <source>
        <dbReference type="SMART" id="SM00563"/>
    </source>
</evidence>
<evidence type="ECO:0000256" key="13">
    <source>
        <dbReference type="SAM" id="MobiDB-lite"/>
    </source>
</evidence>
<evidence type="ECO:0000256" key="3">
    <source>
        <dbReference type="ARBA" id="ARBA00008655"/>
    </source>
</evidence>
<keyword evidence="12" id="KW-0012">Acyltransferase</keyword>
<evidence type="ECO:0000313" key="16">
    <source>
        <dbReference type="EMBL" id="TPX54541.1"/>
    </source>
</evidence>
<dbReference type="CDD" id="cd07991">
    <property type="entry name" value="LPLAT_LPCAT1-like"/>
    <property type="match status" value="1"/>
</dbReference>
<dbReference type="PANTHER" id="PTHR23063">
    <property type="entry name" value="PHOSPHOLIPID ACYLTRANSFERASE"/>
    <property type="match status" value="1"/>
</dbReference>
<evidence type="ECO:0000256" key="6">
    <source>
        <dbReference type="ARBA" id="ARBA00022692"/>
    </source>
</evidence>
<dbReference type="STRING" id="286115.A0A507DSV4"/>
<keyword evidence="8" id="KW-0443">Lipid metabolism</keyword>
<comment type="similarity">
    <text evidence="3">Belongs to the 1-acyl-sn-glycerol-3-phosphate acyltransferase family.</text>
</comment>
<name>A0A507DSV4_9FUNG</name>
<evidence type="ECO:0000256" key="4">
    <source>
        <dbReference type="ARBA" id="ARBA00022516"/>
    </source>
</evidence>
<feature type="region of interest" description="Disordered" evidence="13">
    <location>
        <begin position="474"/>
        <end position="495"/>
    </location>
</feature>
<comment type="caution">
    <text evidence="16">The sequence shown here is derived from an EMBL/GenBank/DDBJ whole genome shotgun (WGS) entry which is preliminary data.</text>
</comment>
<evidence type="ECO:0000256" key="5">
    <source>
        <dbReference type="ARBA" id="ARBA00022679"/>
    </source>
</evidence>
<gene>
    <name evidence="16" type="ORF">SeMB42_g00207</name>
</gene>
<feature type="domain" description="Phospholipid/glycerol acyltransferase" evidence="15">
    <location>
        <begin position="174"/>
        <end position="286"/>
    </location>
</feature>
<keyword evidence="10" id="KW-0594">Phospholipid biosynthesis</keyword>
<keyword evidence="7 14" id="KW-1133">Transmembrane helix</keyword>
<evidence type="ECO:0000256" key="1">
    <source>
        <dbReference type="ARBA" id="ARBA00004370"/>
    </source>
</evidence>
<evidence type="ECO:0000313" key="17">
    <source>
        <dbReference type="Proteomes" id="UP000317494"/>
    </source>
</evidence>
<evidence type="ECO:0000256" key="9">
    <source>
        <dbReference type="ARBA" id="ARBA00023136"/>
    </source>
</evidence>
<comment type="pathway">
    <text evidence="2">Lipid metabolism.</text>
</comment>
<dbReference type="VEuPathDB" id="FungiDB:SeMB42_g00207"/>
<dbReference type="SUPFAM" id="SSF69593">
    <property type="entry name" value="Glycerol-3-phosphate (1)-acyltransferase"/>
    <property type="match status" value="1"/>
</dbReference>
<comment type="subcellular location">
    <subcellularLocation>
        <location evidence="1">Membrane</location>
    </subcellularLocation>
</comment>
<keyword evidence="17" id="KW-1185">Reference proteome</keyword>
<dbReference type="AlphaFoldDB" id="A0A507DSV4"/>
<evidence type="ECO:0000256" key="11">
    <source>
        <dbReference type="ARBA" id="ARBA00023264"/>
    </source>
</evidence>
<feature type="transmembrane region" description="Helical" evidence="14">
    <location>
        <begin position="116"/>
        <end position="137"/>
    </location>
</feature>
<proteinExistence type="inferred from homology"/>
<sequence length="645" mass="73116">MNSVRLPHATLATRMRLKQDQLMNGKSPVLAHLASARPSRDLLPDLEERVGTETGRSLLDDGLQFITFGASAIAQDDFSKCFQPEPRTRFSLENLFAPFYMTGFLFRYCFLFPYRLCLLLTASVVFFMLLPVVLFFHNEDWQTWLFMFYCNAFLRSFGAQISYHGEKPKLKRPHIFAANHTSLIDYIVLSANDFPHAVIAQSHGGILGFFLKSVLALNGSLIFDRAAKHDRTYVPLKMKQHTRELSRSPLLIFPEGTCVNNEYTVLFHKGAFELDAAVCPVAIKYNKKWALVADVWYLTPEDRREGESAVEFANRVKALISKQAKLKNLSWDGYFKHFGPPKEKQDRLKENPQTRYGAILLHRLRQPDGPTTDRLGRMRRSNSIALGEVPTLRKVSAAPEWLLGGESTQKGNEILVALEDSHRRTDMIQAIETRKSDVVHVWRQYATLRTATETRTRVEYSSWRVWFKQRIERDRRRQDENEECEPPKTSPSEGWLDYLTEAASTATVVLRRNLPSKSFTDLTSLAMGGSLGMTSTSTNMSHGHTSIIRSNAKVAGRRRRRRRASISAFPEISLKRKAIIIDKSSDEAFDETAFCHGKRCNNAKDVNGTRSSATSSLYLGEATASAPVHLSDEWAADKPVIIAAN</sequence>
<keyword evidence="11" id="KW-1208">Phospholipid metabolism</keyword>
<evidence type="ECO:0000256" key="2">
    <source>
        <dbReference type="ARBA" id="ARBA00005189"/>
    </source>
</evidence>
<dbReference type="EMBL" id="QEAN01000004">
    <property type="protein sequence ID" value="TPX54541.1"/>
    <property type="molecule type" value="Genomic_DNA"/>
</dbReference>
<dbReference type="InterPro" id="IPR045252">
    <property type="entry name" value="LPCAT1-like"/>
</dbReference>
<evidence type="ECO:0000256" key="12">
    <source>
        <dbReference type="ARBA" id="ARBA00023315"/>
    </source>
</evidence>
<keyword evidence="5" id="KW-0808">Transferase</keyword>
<reference evidence="16 17" key="1">
    <citation type="journal article" date="2019" name="Sci. Rep.">
        <title>Comparative genomics of chytrid fungi reveal insights into the obligate biotrophic and pathogenic lifestyle of Synchytrium endobioticum.</title>
        <authorList>
            <person name="van de Vossenberg B.T.L.H."/>
            <person name="Warris S."/>
            <person name="Nguyen H.D.T."/>
            <person name="van Gent-Pelzer M.P.E."/>
            <person name="Joly D.L."/>
            <person name="van de Geest H.C."/>
            <person name="Bonants P.J.M."/>
            <person name="Smith D.S."/>
            <person name="Levesque C.A."/>
            <person name="van der Lee T.A.J."/>
        </authorList>
    </citation>
    <scope>NUCLEOTIDE SEQUENCE [LARGE SCALE GENOMIC DNA]</scope>
    <source>
        <strain evidence="16 17">MB42</strain>
    </source>
</reference>
<dbReference type="Pfam" id="PF01553">
    <property type="entry name" value="Acyltransferase"/>
    <property type="match status" value="1"/>
</dbReference>
<evidence type="ECO:0000256" key="8">
    <source>
        <dbReference type="ARBA" id="ARBA00023098"/>
    </source>
</evidence>
<dbReference type="GO" id="GO:0019432">
    <property type="term" value="P:triglyceride biosynthetic process"/>
    <property type="evidence" value="ECO:0007669"/>
    <property type="project" value="TreeGrafter"/>
</dbReference>
<accession>A0A507DSV4</accession>
<dbReference type="GO" id="GO:0016020">
    <property type="term" value="C:membrane"/>
    <property type="evidence" value="ECO:0007669"/>
    <property type="project" value="UniProtKB-SubCell"/>
</dbReference>
<dbReference type="PANTHER" id="PTHR23063:SF2">
    <property type="entry name" value="GLYCEROL-3-PHOSPHATE ACYLTRANSFERASE 4, ISOFORM D-RELATED"/>
    <property type="match status" value="1"/>
</dbReference>
<evidence type="ECO:0000256" key="7">
    <source>
        <dbReference type="ARBA" id="ARBA00022989"/>
    </source>
</evidence>
<keyword evidence="9 14" id="KW-0472">Membrane</keyword>
<dbReference type="SMART" id="SM00563">
    <property type="entry name" value="PlsC"/>
    <property type="match status" value="1"/>
</dbReference>
<evidence type="ECO:0000256" key="14">
    <source>
        <dbReference type="SAM" id="Phobius"/>
    </source>
</evidence>
<dbReference type="GO" id="GO:0008654">
    <property type="term" value="P:phospholipid biosynthetic process"/>
    <property type="evidence" value="ECO:0007669"/>
    <property type="project" value="UniProtKB-KW"/>
</dbReference>
<keyword evidence="6 14" id="KW-0812">Transmembrane</keyword>
<organism evidence="16 17">
    <name type="scientific">Synchytrium endobioticum</name>
    <dbReference type="NCBI Taxonomy" id="286115"/>
    <lineage>
        <taxon>Eukaryota</taxon>
        <taxon>Fungi</taxon>
        <taxon>Fungi incertae sedis</taxon>
        <taxon>Chytridiomycota</taxon>
        <taxon>Chytridiomycota incertae sedis</taxon>
        <taxon>Chytridiomycetes</taxon>
        <taxon>Synchytriales</taxon>
        <taxon>Synchytriaceae</taxon>
        <taxon>Synchytrium</taxon>
    </lineage>
</organism>
<keyword evidence="4" id="KW-0444">Lipid biosynthesis</keyword>
<dbReference type="InterPro" id="IPR002123">
    <property type="entry name" value="Plipid/glycerol_acylTrfase"/>
</dbReference>
<dbReference type="GO" id="GO:0004366">
    <property type="term" value="F:glycerol-3-phosphate O-acyltransferase activity"/>
    <property type="evidence" value="ECO:0007669"/>
    <property type="project" value="TreeGrafter"/>
</dbReference>
<dbReference type="Proteomes" id="UP000317494">
    <property type="component" value="Unassembled WGS sequence"/>
</dbReference>
<protein>
    <recommendedName>
        <fullName evidence="15">Phospholipid/glycerol acyltransferase domain-containing protein</fullName>
    </recommendedName>
</protein>
<dbReference type="GO" id="GO:0005783">
    <property type="term" value="C:endoplasmic reticulum"/>
    <property type="evidence" value="ECO:0007669"/>
    <property type="project" value="TreeGrafter"/>
</dbReference>